<dbReference type="EMBL" id="CP093346">
    <property type="protein sequence ID" value="WOG95957.1"/>
    <property type="molecule type" value="Genomic_DNA"/>
</dbReference>
<dbReference type="Proteomes" id="UP000077755">
    <property type="component" value="Chromosome 4"/>
</dbReference>
<dbReference type="Pfam" id="PF13650">
    <property type="entry name" value="Asp_protease_2"/>
    <property type="match status" value="1"/>
</dbReference>
<dbReference type="AlphaFoldDB" id="A0AAF1AWS4"/>
<protein>
    <recommendedName>
        <fullName evidence="3">Asp_protease_2 domain-containing protein</fullName>
    </recommendedName>
</protein>
<name>A0AAF1AWS4_DAUCS</name>
<keyword evidence="2" id="KW-1185">Reference proteome</keyword>
<sequence length="194" mass="22025">MCSEKVDDRSQRNNIFKACCSIQGRVCDLIVDSGSCENFVSRKLVEHLGLKTERHPKPYTIGWIQKGPKVDVTEICRVPLSIGKYYREEVFCDVIDMDAGHVLLGRPWQFDVDITYKGRKNIYLFDWGGKKIAMVPKDNEVFEMNKGVKSRSLVSLVTSERELEADIKEVKEVHLVMVRALVIEAKGKGESDSA</sequence>
<dbReference type="PANTHER" id="PTHR35046">
    <property type="entry name" value="ZINC KNUCKLE (CCHC-TYPE) FAMILY PROTEIN"/>
    <property type="match status" value="1"/>
</dbReference>
<reference evidence="1" key="2">
    <citation type="submission" date="2022-03" db="EMBL/GenBank/DDBJ databases">
        <title>Draft title - Genomic analysis of global carrot germplasm unveils the trajectory of domestication and the origin of high carotenoid orange carrot.</title>
        <authorList>
            <person name="Iorizzo M."/>
            <person name="Ellison S."/>
            <person name="Senalik D."/>
            <person name="Macko-Podgorni A."/>
            <person name="Grzebelus D."/>
            <person name="Bostan H."/>
            <person name="Rolling W."/>
            <person name="Curaba J."/>
            <person name="Simon P."/>
        </authorList>
    </citation>
    <scope>NUCLEOTIDE SEQUENCE</scope>
    <source>
        <tissue evidence="1">Leaf</tissue>
    </source>
</reference>
<evidence type="ECO:0008006" key="3">
    <source>
        <dbReference type="Google" id="ProtNLM"/>
    </source>
</evidence>
<dbReference type="CDD" id="cd00303">
    <property type="entry name" value="retropepsin_like"/>
    <property type="match status" value="1"/>
</dbReference>
<reference evidence="1" key="1">
    <citation type="journal article" date="2016" name="Nat. Genet.">
        <title>A high-quality carrot genome assembly provides new insights into carotenoid accumulation and asterid genome evolution.</title>
        <authorList>
            <person name="Iorizzo M."/>
            <person name="Ellison S."/>
            <person name="Senalik D."/>
            <person name="Zeng P."/>
            <person name="Satapoomin P."/>
            <person name="Huang J."/>
            <person name="Bowman M."/>
            <person name="Iovene M."/>
            <person name="Sanseverino W."/>
            <person name="Cavagnaro P."/>
            <person name="Yildiz M."/>
            <person name="Macko-Podgorni A."/>
            <person name="Moranska E."/>
            <person name="Grzebelus E."/>
            <person name="Grzebelus D."/>
            <person name="Ashrafi H."/>
            <person name="Zheng Z."/>
            <person name="Cheng S."/>
            <person name="Spooner D."/>
            <person name="Van Deynze A."/>
            <person name="Simon P."/>
        </authorList>
    </citation>
    <scope>NUCLEOTIDE SEQUENCE</scope>
    <source>
        <tissue evidence="1">Leaf</tissue>
    </source>
</reference>
<dbReference type="InterPro" id="IPR021109">
    <property type="entry name" value="Peptidase_aspartic_dom_sf"/>
</dbReference>
<organism evidence="1 2">
    <name type="scientific">Daucus carota subsp. sativus</name>
    <name type="common">Carrot</name>
    <dbReference type="NCBI Taxonomy" id="79200"/>
    <lineage>
        <taxon>Eukaryota</taxon>
        <taxon>Viridiplantae</taxon>
        <taxon>Streptophyta</taxon>
        <taxon>Embryophyta</taxon>
        <taxon>Tracheophyta</taxon>
        <taxon>Spermatophyta</taxon>
        <taxon>Magnoliopsida</taxon>
        <taxon>eudicotyledons</taxon>
        <taxon>Gunneridae</taxon>
        <taxon>Pentapetalae</taxon>
        <taxon>asterids</taxon>
        <taxon>campanulids</taxon>
        <taxon>Apiales</taxon>
        <taxon>Apiaceae</taxon>
        <taxon>Apioideae</taxon>
        <taxon>Scandiceae</taxon>
        <taxon>Daucinae</taxon>
        <taxon>Daucus</taxon>
        <taxon>Daucus sect. Daucus</taxon>
    </lineage>
</organism>
<dbReference type="SUPFAM" id="SSF50630">
    <property type="entry name" value="Acid proteases"/>
    <property type="match status" value="1"/>
</dbReference>
<dbReference type="PANTHER" id="PTHR35046:SF9">
    <property type="entry name" value="RNA-DIRECTED DNA POLYMERASE"/>
    <property type="match status" value="1"/>
</dbReference>
<evidence type="ECO:0000313" key="2">
    <source>
        <dbReference type="Proteomes" id="UP000077755"/>
    </source>
</evidence>
<dbReference type="Gene3D" id="2.40.70.10">
    <property type="entry name" value="Acid Proteases"/>
    <property type="match status" value="1"/>
</dbReference>
<gene>
    <name evidence="1" type="ORF">DCAR_0415287</name>
</gene>
<proteinExistence type="predicted"/>
<accession>A0AAF1AWS4</accession>
<evidence type="ECO:0000313" key="1">
    <source>
        <dbReference type="EMBL" id="WOG95957.1"/>
    </source>
</evidence>